<dbReference type="InterPro" id="IPR021331">
    <property type="entry name" value="Hva1_TUDOR"/>
</dbReference>
<dbReference type="STRING" id="40296.A0A0A2L616"/>
<dbReference type="Proteomes" id="UP000030104">
    <property type="component" value="Unassembled WGS sequence"/>
</dbReference>
<dbReference type="AlphaFoldDB" id="A0A0A2L616"/>
<keyword evidence="3" id="KW-1185">Reference proteome</keyword>
<dbReference type="OrthoDB" id="2138648at2759"/>
<dbReference type="Pfam" id="PF11160">
    <property type="entry name" value="Hva1_TUDOR"/>
    <property type="match status" value="1"/>
</dbReference>
<dbReference type="EMBL" id="JQGA01000595">
    <property type="protein sequence ID" value="KGO74596.1"/>
    <property type="molecule type" value="Genomic_DNA"/>
</dbReference>
<accession>A0A0A2L616</accession>
<dbReference type="OMA" id="KVIFHDQ"/>
<dbReference type="PhylomeDB" id="A0A0A2L616"/>
<evidence type="ECO:0000313" key="2">
    <source>
        <dbReference type="EMBL" id="KGO74596.1"/>
    </source>
</evidence>
<protein>
    <recommendedName>
        <fullName evidence="1">Hypervirulence associated protein TUDOR domain-containing protein</fullName>
    </recommendedName>
</protein>
<dbReference type="Gene3D" id="2.30.30.1060">
    <property type="match status" value="1"/>
</dbReference>
<proteinExistence type="predicted"/>
<organism evidence="2 3">
    <name type="scientific">Penicillium italicum</name>
    <name type="common">Blue mold</name>
    <dbReference type="NCBI Taxonomy" id="40296"/>
    <lineage>
        <taxon>Eukaryota</taxon>
        <taxon>Fungi</taxon>
        <taxon>Dikarya</taxon>
        <taxon>Ascomycota</taxon>
        <taxon>Pezizomycotina</taxon>
        <taxon>Eurotiomycetes</taxon>
        <taxon>Eurotiomycetidae</taxon>
        <taxon>Eurotiales</taxon>
        <taxon>Aspergillaceae</taxon>
        <taxon>Penicillium</taxon>
    </lineage>
</organism>
<comment type="caution">
    <text evidence="2">The sequence shown here is derived from an EMBL/GenBank/DDBJ whole genome shotgun (WGS) entry which is preliminary data.</text>
</comment>
<reference evidence="2 3" key="1">
    <citation type="journal article" date="2015" name="Mol. Plant Microbe Interact.">
        <title>Genome, transcriptome, and functional analyses of Penicillium expansum provide new insights into secondary metabolism and pathogenicity.</title>
        <authorList>
            <person name="Ballester A.R."/>
            <person name="Marcet-Houben M."/>
            <person name="Levin E."/>
            <person name="Sela N."/>
            <person name="Selma-Lazaro C."/>
            <person name="Carmona L."/>
            <person name="Wisniewski M."/>
            <person name="Droby S."/>
            <person name="Gonzalez-Candelas L."/>
            <person name="Gabaldon T."/>
        </authorList>
    </citation>
    <scope>NUCLEOTIDE SEQUENCE [LARGE SCALE GENOMIC DNA]</scope>
    <source>
        <strain evidence="2 3">PHI-1</strain>
    </source>
</reference>
<dbReference type="HOGENOM" id="CLU_177181_1_1_1"/>
<sequence length="58" mass="6549">MGNNNVTDKYGSDINRGDYVWTRIRGGTHEGHVEEIIIDQQRAEDVGVKNPPKVSRII</sequence>
<gene>
    <name evidence="2" type="ORF">PITC_002410</name>
</gene>
<evidence type="ECO:0000259" key="1">
    <source>
        <dbReference type="Pfam" id="PF11160"/>
    </source>
</evidence>
<evidence type="ECO:0000313" key="3">
    <source>
        <dbReference type="Proteomes" id="UP000030104"/>
    </source>
</evidence>
<name>A0A0A2L616_PENIT</name>
<feature type="domain" description="Hypervirulence associated protein TUDOR" evidence="1">
    <location>
        <begin position="17"/>
        <end position="54"/>
    </location>
</feature>